<comment type="caution">
    <text evidence="2">The sequence shown here is derived from an EMBL/GenBank/DDBJ whole genome shotgun (WGS) entry which is preliminary data.</text>
</comment>
<name>A0ABR9CZX2_9GAMM</name>
<keyword evidence="1" id="KW-1133">Transmembrane helix</keyword>
<keyword evidence="1" id="KW-0812">Transmembrane</keyword>
<gene>
    <name evidence="2" type="ORF">IE877_10945</name>
</gene>
<dbReference type="RefSeq" id="WP_192374753.1">
    <property type="nucleotide sequence ID" value="NZ_CAJHIV010000001.1"/>
</dbReference>
<evidence type="ECO:0000256" key="1">
    <source>
        <dbReference type="SAM" id="Phobius"/>
    </source>
</evidence>
<organism evidence="2 3">
    <name type="scientific">Methylomonas albis</name>
    <dbReference type="NCBI Taxonomy" id="1854563"/>
    <lineage>
        <taxon>Bacteria</taxon>
        <taxon>Pseudomonadati</taxon>
        <taxon>Pseudomonadota</taxon>
        <taxon>Gammaproteobacteria</taxon>
        <taxon>Methylococcales</taxon>
        <taxon>Methylococcaceae</taxon>
        <taxon>Methylomonas</taxon>
    </lineage>
</organism>
<proteinExistence type="predicted"/>
<evidence type="ECO:0000313" key="3">
    <source>
        <dbReference type="Proteomes" id="UP000652176"/>
    </source>
</evidence>
<dbReference type="EMBL" id="JACXSS010000001">
    <property type="protein sequence ID" value="MBD9356398.1"/>
    <property type="molecule type" value="Genomic_DNA"/>
</dbReference>
<keyword evidence="3" id="KW-1185">Reference proteome</keyword>
<sequence>MKTDIYIVVVVPEIKSNSLQQFHAMRTEKQVDTDQGSKLTRFRAYLPLVVGLIFKLIDFVYDKFMN</sequence>
<dbReference type="Proteomes" id="UP000652176">
    <property type="component" value="Unassembled WGS sequence"/>
</dbReference>
<keyword evidence="1" id="KW-0472">Membrane</keyword>
<evidence type="ECO:0000313" key="2">
    <source>
        <dbReference type="EMBL" id="MBD9356398.1"/>
    </source>
</evidence>
<protein>
    <submittedName>
        <fullName evidence="2">Uncharacterized protein</fullName>
    </submittedName>
</protein>
<feature type="transmembrane region" description="Helical" evidence="1">
    <location>
        <begin position="44"/>
        <end position="61"/>
    </location>
</feature>
<accession>A0ABR9CZX2</accession>
<reference evidence="2 3" key="1">
    <citation type="submission" date="2020-09" db="EMBL/GenBank/DDBJ databases">
        <title>Methylomonas albis sp. nov. and Methylomonas fluvii sp. nov.: Two cold-adapted methanotrophs from the River Elbe and an amended description of Methylovulum psychrotolerans strain Eb1.</title>
        <authorList>
            <person name="Bussmann I.K."/>
            <person name="Klings K.-W."/>
            <person name="Warnstedt J."/>
            <person name="Hoppert M."/>
            <person name="Saborowski A."/>
            <person name="Horn F."/>
            <person name="Liebner S."/>
        </authorList>
    </citation>
    <scope>NUCLEOTIDE SEQUENCE [LARGE SCALE GENOMIC DNA]</scope>
    <source>
        <strain evidence="2 3">EbA</strain>
    </source>
</reference>